<accession>A0A445BUI6</accession>
<evidence type="ECO:0000259" key="2">
    <source>
        <dbReference type="Pfam" id="PF13456"/>
    </source>
</evidence>
<dbReference type="STRING" id="3818.A0A445BUI6"/>
<dbReference type="Pfam" id="PF13456">
    <property type="entry name" value="RVT_3"/>
    <property type="match status" value="1"/>
</dbReference>
<dbReference type="PANTHER" id="PTHR47723">
    <property type="entry name" value="OS05G0353850 PROTEIN"/>
    <property type="match status" value="1"/>
</dbReference>
<feature type="domain" description="RNase H type-1" evidence="2">
    <location>
        <begin position="40"/>
        <end position="160"/>
    </location>
</feature>
<gene>
    <name evidence="3" type="ORF">Ahy_A08g038843</name>
</gene>
<dbReference type="SUPFAM" id="SSF53098">
    <property type="entry name" value="Ribonuclease H-like"/>
    <property type="match status" value="1"/>
</dbReference>
<dbReference type="GO" id="GO:0004523">
    <property type="term" value="F:RNA-DNA hybrid ribonuclease activity"/>
    <property type="evidence" value="ECO:0007669"/>
    <property type="project" value="InterPro"/>
</dbReference>
<feature type="region of interest" description="Disordered" evidence="1">
    <location>
        <begin position="407"/>
        <end position="429"/>
    </location>
</feature>
<keyword evidence="4" id="KW-1185">Reference proteome</keyword>
<sequence>MENLFWRIAEKKINLKERQVQKGMREVCWRPPPADWIKVNVDASLKKNTGKGAIAVVYRNNKGKILLGFTGLIQANSVTVAEALAIRQALIIANNLFMKKVLIESDNLKIIQAIKSKSPIGEAWAIIQDIQLLLKQLPGRGIIWTPREGNLLAHKVAREAELGNLHSNWSMQPPLEILHIMHNETRIPWKVQEPCRRSIKQLRWRSSAEGDDGAAGVDGDTHERGAMNQAHLGEGDSSHRVRGVEFEDVAVHLARALPVIQLRLLRESRYNGGRRFWSHTQDRGGNVGLKFGSGWGLGASVLDLGQFCPGRCMVAEDEVTSKAKRGLGTKQPNNMIPGVGAQLPVHKAKGVRLGLKHEGPHGAVLSGPGKEQGNGNLKQLGHSRRSTDCAGGARSCDVVVQTHDNPDLIAEGRDRPDRRSLTANNSRGL</sequence>
<dbReference type="InterPro" id="IPR002156">
    <property type="entry name" value="RNaseH_domain"/>
</dbReference>
<dbReference type="Gene3D" id="3.30.420.10">
    <property type="entry name" value="Ribonuclease H-like superfamily/Ribonuclease H"/>
    <property type="match status" value="1"/>
</dbReference>
<dbReference type="GO" id="GO:0003676">
    <property type="term" value="F:nucleic acid binding"/>
    <property type="evidence" value="ECO:0007669"/>
    <property type="project" value="InterPro"/>
</dbReference>
<evidence type="ECO:0000313" key="3">
    <source>
        <dbReference type="EMBL" id="RYR42374.1"/>
    </source>
</evidence>
<comment type="caution">
    <text evidence="3">The sequence shown here is derived from an EMBL/GenBank/DDBJ whole genome shotgun (WGS) entry which is preliminary data.</text>
</comment>
<dbReference type="InterPro" id="IPR036397">
    <property type="entry name" value="RNaseH_sf"/>
</dbReference>
<dbReference type="CDD" id="cd06222">
    <property type="entry name" value="RNase_H_like"/>
    <property type="match status" value="1"/>
</dbReference>
<dbReference type="PANTHER" id="PTHR47723:SF19">
    <property type="entry name" value="POLYNUCLEOTIDYL TRANSFERASE, RIBONUCLEASE H-LIKE SUPERFAMILY PROTEIN"/>
    <property type="match status" value="1"/>
</dbReference>
<evidence type="ECO:0000313" key="4">
    <source>
        <dbReference type="Proteomes" id="UP000289738"/>
    </source>
</evidence>
<proteinExistence type="predicted"/>
<feature type="compositionally biased region" description="Basic and acidic residues" evidence="1">
    <location>
        <begin position="407"/>
        <end position="420"/>
    </location>
</feature>
<evidence type="ECO:0000256" key="1">
    <source>
        <dbReference type="SAM" id="MobiDB-lite"/>
    </source>
</evidence>
<dbReference type="InterPro" id="IPR012337">
    <property type="entry name" value="RNaseH-like_sf"/>
</dbReference>
<dbReference type="AlphaFoldDB" id="A0A445BUI6"/>
<dbReference type="EMBL" id="SDMP01000008">
    <property type="protein sequence ID" value="RYR42374.1"/>
    <property type="molecule type" value="Genomic_DNA"/>
</dbReference>
<feature type="region of interest" description="Disordered" evidence="1">
    <location>
        <begin position="363"/>
        <end position="386"/>
    </location>
</feature>
<organism evidence="3 4">
    <name type="scientific">Arachis hypogaea</name>
    <name type="common">Peanut</name>
    <dbReference type="NCBI Taxonomy" id="3818"/>
    <lineage>
        <taxon>Eukaryota</taxon>
        <taxon>Viridiplantae</taxon>
        <taxon>Streptophyta</taxon>
        <taxon>Embryophyta</taxon>
        <taxon>Tracheophyta</taxon>
        <taxon>Spermatophyta</taxon>
        <taxon>Magnoliopsida</taxon>
        <taxon>eudicotyledons</taxon>
        <taxon>Gunneridae</taxon>
        <taxon>Pentapetalae</taxon>
        <taxon>rosids</taxon>
        <taxon>fabids</taxon>
        <taxon>Fabales</taxon>
        <taxon>Fabaceae</taxon>
        <taxon>Papilionoideae</taxon>
        <taxon>50 kb inversion clade</taxon>
        <taxon>dalbergioids sensu lato</taxon>
        <taxon>Dalbergieae</taxon>
        <taxon>Pterocarpus clade</taxon>
        <taxon>Arachis</taxon>
    </lineage>
</organism>
<name>A0A445BUI6_ARAHY</name>
<dbReference type="InterPro" id="IPR053151">
    <property type="entry name" value="RNase_H-like"/>
</dbReference>
<dbReference type="Proteomes" id="UP000289738">
    <property type="component" value="Chromosome A08"/>
</dbReference>
<reference evidence="3 4" key="1">
    <citation type="submission" date="2019-01" db="EMBL/GenBank/DDBJ databases">
        <title>Sequencing of cultivated peanut Arachis hypogaea provides insights into genome evolution and oil improvement.</title>
        <authorList>
            <person name="Chen X."/>
        </authorList>
    </citation>
    <scope>NUCLEOTIDE SEQUENCE [LARGE SCALE GENOMIC DNA]</scope>
    <source>
        <strain evidence="4">cv. Fuhuasheng</strain>
        <tissue evidence="3">Leaves</tissue>
    </source>
</reference>
<feature type="region of interest" description="Disordered" evidence="1">
    <location>
        <begin position="203"/>
        <end position="223"/>
    </location>
</feature>
<protein>
    <recommendedName>
        <fullName evidence="2">RNase H type-1 domain-containing protein</fullName>
    </recommendedName>
</protein>
<dbReference type="InterPro" id="IPR044730">
    <property type="entry name" value="RNase_H-like_dom_plant"/>
</dbReference>